<name>A0A242MGP2_CABSO</name>
<evidence type="ECO:0000313" key="1">
    <source>
        <dbReference type="EMBL" id="OTP70389.1"/>
    </source>
</evidence>
<organism evidence="1 2">
    <name type="scientific">Caballeronia sordidicola</name>
    <name type="common">Burkholderia sordidicola</name>
    <dbReference type="NCBI Taxonomy" id="196367"/>
    <lineage>
        <taxon>Bacteria</taxon>
        <taxon>Pseudomonadati</taxon>
        <taxon>Pseudomonadota</taxon>
        <taxon>Betaproteobacteria</taxon>
        <taxon>Burkholderiales</taxon>
        <taxon>Burkholderiaceae</taxon>
        <taxon>Caballeronia</taxon>
    </lineage>
</organism>
<protein>
    <submittedName>
        <fullName evidence="1">Uncharacterized protein</fullName>
    </submittedName>
</protein>
<evidence type="ECO:0000313" key="2">
    <source>
        <dbReference type="Proteomes" id="UP000194546"/>
    </source>
</evidence>
<accession>A0A242MGP2</accession>
<dbReference type="Gene3D" id="3.40.50.1820">
    <property type="entry name" value="alpha/beta hydrolase"/>
    <property type="match status" value="1"/>
</dbReference>
<comment type="caution">
    <text evidence="1">The sequence shown here is derived from an EMBL/GenBank/DDBJ whole genome shotgun (WGS) entry which is preliminary data.</text>
</comment>
<proteinExistence type="predicted"/>
<gene>
    <name evidence="1" type="ORF">PAMC26510_25685</name>
</gene>
<dbReference type="EMBL" id="NBTY01000141">
    <property type="protein sequence ID" value="OTP70389.1"/>
    <property type="molecule type" value="Genomic_DNA"/>
</dbReference>
<reference evidence="1 2" key="1">
    <citation type="submission" date="2017-03" db="EMBL/GenBank/DDBJ databases">
        <title>Genome analysis of strain PAMC 26510.</title>
        <authorList>
            <person name="Oh H.-M."/>
            <person name="Yang J.-A."/>
        </authorList>
    </citation>
    <scope>NUCLEOTIDE SEQUENCE [LARGE SCALE GENOMIC DNA]</scope>
    <source>
        <strain evidence="1 2">PAMC 26510</strain>
    </source>
</reference>
<sequence length="41" mass="4529">MLHLPDHGVFGNGHGLIYEKNSDDALVPVLKWLIENTEAAN</sequence>
<dbReference type="Proteomes" id="UP000194546">
    <property type="component" value="Unassembled WGS sequence"/>
</dbReference>
<dbReference type="AlphaFoldDB" id="A0A242MGP2"/>
<dbReference type="InterPro" id="IPR029058">
    <property type="entry name" value="AB_hydrolase_fold"/>
</dbReference>